<evidence type="ECO:0000256" key="10">
    <source>
        <dbReference type="ARBA" id="ARBA00023180"/>
    </source>
</evidence>
<evidence type="ECO:0000256" key="7">
    <source>
        <dbReference type="ARBA" id="ARBA00022989"/>
    </source>
</evidence>
<evidence type="ECO:0000256" key="3">
    <source>
        <dbReference type="ARBA" id="ARBA00018050"/>
    </source>
</evidence>
<evidence type="ECO:0000256" key="1">
    <source>
        <dbReference type="ARBA" id="ARBA00004479"/>
    </source>
</evidence>
<keyword evidence="5 13" id="KW-0812">Transmembrane</keyword>
<name>A0A553QXR8_9TELE</name>
<evidence type="ECO:0000256" key="2">
    <source>
        <dbReference type="ARBA" id="ARBA00006724"/>
    </source>
</evidence>
<organism evidence="14 15">
    <name type="scientific">Danionella cerebrum</name>
    <dbReference type="NCBI Taxonomy" id="2873325"/>
    <lineage>
        <taxon>Eukaryota</taxon>
        <taxon>Metazoa</taxon>
        <taxon>Chordata</taxon>
        <taxon>Craniata</taxon>
        <taxon>Vertebrata</taxon>
        <taxon>Euteleostomi</taxon>
        <taxon>Actinopterygii</taxon>
        <taxon>Neopterygii</taxon>
        <taxon>Teleostei</taxon>
        <taxon>Ostariophysi</taxon>
        <taxon>Cypriniformes</taxon>
        <taxon>Danionidae</taxon>
        <taxon>Danioninae</taxon>
        <taxon>Danionella</taxon>
    </lineage>
</organism>
<comment type="similarity">
    <text evidence="2">Belongs to the DAP10 family.</text>
</comment>
<evidence type="ECO:0000256" key="13">
    <source>
        <dbReference type="SAM" id="Phobius"/>
    </source>
</evidence>
<protein>
    <recommendedName>
        <fullName evidence="3">Hematopoietic cell signal transducer</fullName>
    </recommendedName>
    <alternativeName>
        <fullName evidence="12">DNAX-activation protein 10</fullName>
    </alternativeName>
    <alternativeName>
        <fullName evidence="11">Membrane protein DAP10</fullName>
    </alternativeName>
</protein>
<dbReference type="Proteomes" id="UP000316079">
    <property type="component" value="Unassembled WGS sequence"/>
</dbReference>
<dbReference type="PANTHER" id="PTHR21409:SF1">
    <property type="entry name" value="HEMATOPOIETIC CELL SIGNAL TRANSDUCER"/>
    <property type="match status" value="1"/>
</dbReference>
<evidence type="ECO:0000313" key="15">
    <source>
        <dbReference type="Proteomes" id="UP000316079"/>
    </source>
</evidence>
<reference evidence="14 15" key="1">
    <citation type="journal article" date="2019" name="Sci. Data">
        <title>Hybrid genome assembly and annotation of Danionella translucida.</title>
        <authorList>
            <person name="Kadobianskyi M."/>
            <person name="Schulze L."/>
            <person name="Schuelke M."/>
            <person name="Judkewitz B."/>
        </authorList>
    </citation>
    <scope>NUCLEOTIDE SEQUENCE [LARGE SCALE GENOMIC DNA]</scope>
    <source>
        <strain evidence="14 15">Bolton</strain>
    </source>
</reference>
<comment type="subcellular location">
    <subcellularLocation>
        <location evidence="1">Membrane</location>
        <topology evidence="1">Single-pass type I membrane protein</topology>
    </subcellularLocation>
</comment>
<feature type="transmembrane region" description="Helical" evidence="13">
    <location>
        <begin position="96"/>
        <end position="120"/>
    </location>
</feature>
<evidence type="ECO:0000256" key="11">
    <source>
        <dbReference type="ARBA" id="ARBA00031053"/>
    </source>
</evidence>
<keyword evidence="15" id="KW-1185">Reference proteome</keyword>
<evidence type="ECO:0000256" key="6">
    <source>
        <dbReference type="ARBA" id="ARBA00022729"/>
    </source>
</evidence>
<dbReference type="GO" id="GO:0043548">
    <property type="term" value="F:phosphatidylinositol 3-kinase binding"/>
    <property type="evidence" value="ECO:0007669"/>
    <property type="project" value="InterPro"/>
</dbReference>
<dbReference type="InterPro" id="IPR009861">
    <property type="entry name" value="HCST"/>
</dbReference>
<keyword evidence="8 13" id="KW-0472">Membrane</keyword>
<dbReference type="EMBL" id="SRMA01025430">
    <property type="protein sequence ID" value="TRY94750.1"/>
    <property type="molecule type" value="Genomic_DNA"/>
</dbReference>
<evidence type="ECO:0000256" key="12">
    <source>
        <dbReference type="ARBA" id="ARBA00031263"/>
    </source>
</evidence>
<keyword evidence="7 13" id="KW-1133">Transmembrane helix</keyword>
<dbReference type="OrthoDB" id="6077919at2759"/>
<accession>A0A553QXR8</accession>
<dbReference type="PANTHER" id="PTHR21409">
    <property type="entry name" value="HEMATOPOIETIC CELL SIGNAL TRANSDUCER"/>
    <property type="match status" value="1"/>
</dbReference>
<keyword evidence="9" id="KW-1015">Disulfide bond</keyword>
<keyword evidence="10" id="KW-0325">Glycoprotein</keyword>
<comment type="caution">
    <text evidence="14">The sequence shown here is derived from an EMBL/GenBank/DDBJ whole genome shotgun (WGS) entry which is preliminary data.</text>
</comment>
<dbReference type="AlphaFoldDB" id="A0A553QXR8"/>
<evidence type="ECO:0000256" key="5">
    <source>
        <dbReference type="ARBA" id="ARBA00022692"/>
    </source>
</evidence>
<gene>
    <name evidence="14" type="ORF">DNTS_021625</name>
</gene>
<dbReference type="GO" id="GO:0050776">
    <property type="term" value="P:regulation of immune response"/>
    <property type="evidence" value="ECO:0007669"/>
    <property type="project" value="InterPro"/>
</dbReference>
<evidence type="ECO:0000256" key="8">
    <source>
        <dbReference type="ARBA" id="ARBA00023136"/>
    </source>
</evidence>
<sequence length="143" mass="15949">MIPFGTGLFSGSVVIDIENVSLRRSSLVVEETGRKWFLQVHVSSTILCSDEPLPFTDHAGDWKWQSKAFCWFFCLCWVVVVGAVEERSLCFGISSAAVAGIIFADVAVTMLIVTTTYWCASKSRQKKRNADEVYMNVRANLKA</sequence>
<evidence type="ECO:0000256" key="4">
    <source>
        <dbReference type="ARBA" id="ARBA00022553"/>
    </source>
</evidence>
<dbReference type="GO" id="GO:0051897">
    <property type="term" value="P:positive regulation of phosphatidylinositol 3-kinase/protein kinase B signal transduction"/>
    <property type="evidence" value="ECO:0007669"/>
    <property type="project" value="InterPro"/>
</dbReference>
<dbReference type="GO" id="GO:0005102">
    <property type="term" value="F:signaling receptor binding"/>
    <property type="evidence" value="ECO:0007669"/>
    <property type="project" value="InterPro"/>
</dbReference>
<keyword evidence="4" id="KW-0597">Phosphoprotein</keyword>
<proteinExistence type="inferred from homology"/>
<evidence type="ECO:0000313" key="14">
    <source>
        <dbReference type="EMBL" id="TRY94750.1"/>
    </source>
</evidence>
<evidence type="ECO:0000256" key="9">
    <source>
        <dbReference type="ARBA" id="ARBA00023157"/>
    </source>
</evidence>
<keyword evidence="6" id="KW-0732">Signal</keyword>
<dbReference type="GO" id="GO:0016020">
    <property type="term" value="C:membrane"/>
    <property type="evidence" value="ECO:0007669"/>
    <property type="project" value="UniProtKB-SubCell"/>
</dbReference>
<dbReference type="Pfam" id="PF07213">
    <property type="entry name" value="DAP10"/>
    <property type="match status" value="1"/>
</dbReference>